<dbReference type="InterPro" id="IPR038731">
    <property type="entry name" value="RgtA/B/C-like"/>
</dbReference>
<evidence type="ECO:0000256" key="2">
    <source>
        <dbReference type="ARBA" id="ARBA00022475"/>
    </source>
</evidence>
<comment type="caution">
    <text evidence="10">The sequence shown here is derived from an EMBL/GenBank/DDBJ whole genome shotgun (WGS) entry which is preliminary data.</text>
</comment>
<keyword evidence="3" id="KW-0328">Glycosyltransferase</keyword>
<proteinExistence type="predicted"/>
<dbReference type="Pfam" id="PF13231">
    <property type="entry name" value="PMT_2"/>
    <property type="match status" value="1"/>
</dbReference>
<evidence type="ECO:0000256" key="7">
    <source>
        <dbReference type="ARBA" id="ARBA00023136"/>
    </source>
</evidence>
<organism evidence="10 11">
    <name type="scientific">Paenibacillus shirakamiensis</name>
    <dbReference type="NCBI Taxonomy" id="1265935"/>
    <lineage>
        <taxon>Bacteria</taxon>
        <taxon>Bacillati</taxon>
        <taxon>Bacillota</taxon>
        <taxon>Bacilli</taxon>
        <taxon>Bacillales</taxon>
        <taxon>Paenibacillaceae</taxon>
        <taxon>Paenibacillus</taxon>
    </lineage>
</organism>
<keyword evidence="7 8" id="KW-0472">Membrane</keyword>
<feature type="transmembrane region" description="Helical" evidence="8">
    <location>
        <begin position="120"/>
        <end position="136"/>
    </location>
</feature>
<keyword evidence="6 8" id="KW-1133">Transmembrane helix</keyword>
<keyword evidence="2" id="KW-1003">Cell membrane</keyword>
<feature type="transmembrane region" description="Helical" evidence="8">
    <location>
        <begin position="316"/>
        <end position="338"/>
    </location>
</feature>
<feature type="transmembrane region" description="Helical" evidence="8">
    <location>
        <begin position="209"/>
        <end position="226"/>
    </location>
</feature>
<dbReference type="InterPro" id="IPR050297">
    <property type="entry name" value="LipidA_mod_glycosyltrf_83"/>
</dbReference>
<dbReference type="Proteomes" id="UP001519288">
    <property type="component" value="Unassembled WGS sequence"/>
</dbReference>
<evidence type="ECO:0000313" key="11">
    <source>
        <dbReference type="Proteomes" id="UP001519288"/>
    </source>
</evidence>
<evidence type="ECO:0000256" key="1">
    <source>
        <dbReference type="ARBA" id="ARBA00004651"/>
    </source>
</evidence>
<gene>
    <name evidence="10" type="ORF">J2Z69_002981</name>
</gene>
<name>A0ABS4JLF7_9BACL</name>
<keyword evidence="5 8" id="KW-0812">Transmembrane</keyword>
<protein>
    <submittedName>
        <fullName evidence="10">4-amino-4-deoxy-L-arabinose transferase-like glycosyltransferase</fullName>
    </submittedName>
</protein>
<evidence type="ECO:0000259" key="9">
    <source>
        <dbReference type="Pfam" id="PF13231"/>
    </source>
</evidence>
<feature type="transmembrane region" description="Helical" evidence="8">
    <location>
        <begin position="95"/>
        <end position="114"/>
    </location>
</feature>
<keyword evidence="11" id="KW-1185">Reference proteome</keyword>
<feature type="transmembrane region" description="Helical" evidence="8">
    <location>
        <begin position="183"/>
        <end position="202"/>
    </location>
</feature>
<feature type="transmembrane region" description="Helical" evidence="8">
    <location>
        <begin position="143"/>
        <end position="163"/>
    </location>
</feature>
<feature type="transmembrane region" description="Helical" evidence="8">
    <location>
        <begin position="71"/>
        <end position="88"/>
    </location>
</feature>
<keyword evidence="4" id="KW-0808">Transferase</keyword>
<sequence length="405" mass="46254">MYTQLLLPRSKVLAAFWLPAIFFLALGLRFLYVFVLGSQNPLEGDASGYFSTVQQMIERNVYAYGQSEPNARVTPGFPLFAYIILSTFSMRLDALLWAQIIVGAATVLPAYAYIRAITNHGWGLLAGLFVAIYPPFIYGTGILITETLFIFFLACFFLSWQWMVERTHLTTVSLSGFTLTLTILTRPTMFPVLAVAFIYFAWNARMRRWLLPYLIVTACCFLPWVLRNALVLGEFTLLASDSGNALLAGAYPYFREDVNYREMASLGLSQTAYGIRVIVNGFIERPLEFLGWFSFGKLYYTFRSMWVSSTLNFPQFYMYAGVLLHYLTLLLSLFALPLLIWRRSFLAVSFTAMLMFQLMFIPTVRYGAPFMLLMTFMVCQAAFLVNSRYNPKILSNNRFSPSTKP</sequence>
<evidence type="ECO:0000256" key="3">
    <source>
        <dbReference type="ARBA" id="ARBA00022676"/>
    </source>
</evidence>
<dbReference type="PANTHER" id="PTHR33908">
    <property type="entry name" value="MANNOSYLTRANSFERASE YKCB-RELATED"/>
    <property type="match status" value="1"/>
</dbReference>
<feature type="transmembrane region" description="Helical" evidence="8">
    <location>
        <begin position="12"/>
        <end position="35"/>
    </location>
</feature>
<dbReference type="EMBL" id="JAGGLD010000005">
    <property type="protein sequence ID" value="MBP2001925.1"/>
    <property type="molecule type" value="Genomic_DNA"/>
</dbReference>
<reference evidence="10 11" key="1">
    <citation type="submission" date="2021-03" db="EMBL/GenBank/DDBJ databases">
        <title>Genomic Encyclopedia of Type Strains, Phase IV (KMG-IV): sequencing the most valuable type-strain genomes for metagenomic binning, comparative biology and taxonomic classification.</title>
        <authorList>
            <person name="Goeker M."/>
        </authorList>
    </citation>
    <scope>NUCLEOTIDE SEQUENCE [LARGE SCALE GENOMIC DNA]</scope>
    <source>
        <strain evidence="10 11">DSM 26806</strain>
    </source>
</reference>
<evidence type="ECO:0000256" key="4">
    <source>
        <dbReference type="ARBA" id="ARBA00022679"/>
    </source>
</evidence>
<evidence type="ECO:0000256" key="5">
    <source>
        <dbReference type="ARBA" id="ARBA00022692"/>
    </source>
</evidence>
<feature type="transmembrane region" description="Helical" evidence="8">
    <location>
        <begin position="370"/>
        <end position="389"/>
    </location>
</feature>
<evidence type="ECO:0000313" key="10">
    <source>
        <dbReference type="EMBL" id="MBP2001925.1"/>
    </source>
</evidence>
<dbReference type="RefSeq" id="WP_209864110.1">
    <property type="nucleotide sequence ID" value="NZ_JAGGLD010000005.1"/>
</dbReference>
<feature type="domain" description="Glycosyltransferase RgtA/B/C/D-like" evidence="9">
    <location>
        <begin position="74"/>
        <end position="221"/>
    </location>
</feature>
<evidence type="ECO:0000256" key="8">
    <source>
        <dbReference type="SAM" id="Phobius"/>
    </source>
</evidence>
<accession>A0ABS4JLF7</accession>
<evidence type="ECO:0000256" key="6">
    <source>
        <dbReference type="ARBA" id="ARBA00022989"/>
    </source>
</evidence>
<feature type="transmembrane region" description="Helical" evidence="8">
    <location>
        <begin position="345"/>
        <end position="364"/>
    </location>
</feature>
<dbReference type="PANTHER" id="PTHR33908:SF11">
    <property type="entry name" value="MEMBRANE PROTEIN"/>
    <property type="match status" value="1"/>
</dbReference>
<comment type="subcellular location">
    <subcellularLocation>
        <location evidence="1">Cell membrane</location>
        <topology evidence="1">Multi-pass membrane protein</topology>
    </subcellularLocation>
</comment>